<protein>
    <recommendedName>
        <fullName evidence="4">Glycosyltransferase 2-like domain-containing protein</fullName>
    </recommendedName>
</protein>
<evidence type="ECO:0000256" key="2">
    <source>
        <dbReference type="ARBA" id="ARBA00022676"/>
    </source>
</evidence>
<keyword evidence="2" id="KW-0328">Glycosyltransferase</keyword>
<dbReference type="PANTHER" id="PTHR43179:SF12">
    <property type="entry name" value="GALACTOFURANOSYLTRANSFERASE GLFT2"/>
    <property type="match status" value="1"/>
</dbReference>
<feature type="domain" description="Glycosyltransferase 2-like" evidence="4">
    <location>
        <begin position="7"/>
        <end position="201"/>
    </location>
</feature>
<dbReference type="Proteomes" id="UP000177050">
    <property type="component" value="Unassembled WGS sequence"/>
</dbReference>
<name>A0A1F7L0X3_9BACT</name>
<organism evidence="5 6">
    <name type="scientific">Candidatus Roizmanbacteria bacterium RIFOXYD1_FULL_38_12</name>
    <dbReference type="NCBI Taxonomy" id="1802093"/>
    <lineage>
        <taxon>Bacteria</taxon>
        <taxon>Candidatus Roizmaniibacteriota</taxon>
    </lineage>
</organism>
<evidence type="ECO:0000313" key="6">
    <source>
        <dbReference type="Proteomes" id="UP000177050"/>
    </source>
</evidence>
<dbReference type="SUPFAM" id="SSF53448">
    <property type="entry name" value="Nucleotide-diphospho-sugar transferases"/>
    <property type="match status" value="1"/>
</dbReference>
<comment type="similarity">
    <text evidence="1">Belongs to the glycosyltransferase 2 family.</text>
</comment>
<dbReference type="GO" id="GO:0016757">
    <property type="term" value="F:glycosyltransferase activity"/>
    <property type="evidence" value="ECO:0007669"/>
    <property type="project" value="UniProtKB-KW"/>
</dbReference>
<sequence length="332" mass="38428">MSSPFCSIIVLNYEGEKFLAQTIDSLLALDYPKNRYEIIVVDNASTDRSREIIHTLAHSISPSLTSQVKSGPSVYSISLQKNVGFAAGNNVGIKEAKGKYVALLNNDCTVDKDWLSELISVIEKDDQTFAVNSKIYLANTNKIQNAGIKIFSNGYAQDRGAVPKNKIQDYEEDKDQYDKEEEVDAACAAAVLYRRSILDKIGLFNEDFFLYYEDVEISQRAKKKEYKIMYAPHAKAYHIHAVSSKEWSPFFIYHSEKGRLLHVLLHFPFSVFIKEFAIFSIRAKMRFFIRLFTNPKSTPKNWQYLRVRWYFIFNLPLLLFKKTMYEKNSRHL</sequence>
<gene>
    <name evidence="5" type="ORF">A3K52_03055</name>
</gene>
<dbReference type="Pfam" id="PF00535">
    <property type="entry name" value="Glycos_transf_2"/>
    <property type="match status" value="1"/>
</dbReference>
<evidence type="ECO:0000313" key="5">
    <source>
        <dbReference type="EMBL" id="OGK73739.1"/>
    </source>
</evidence>
<evidence type="ECO:0000256" key="1">
    <source>
        <dbReference type="ARBA" id="ARBA00006739"/>
    </source>
</evidence>
<dbReference type="EMBL" id="MGBR01000001">
    <property type="protein sequence ID" value="OGK73739.1"/>
    <property type="molecule type" value="Genomic_DNA"/>
</dbReference>
<accession>A0A1F7L0X3</accession>
<keyword evidence="3" id="KW-0808">Transferase</keyword>
<reference evidence="5 6" key="1">
    <citation type="journal article" date="2016" name="Nat. Commun.">
        <title>Thousands of microbial genomes shed light on interconnected biogeochemical processes in an aquifer system.</title>
        <authorList>
            <person name="Anantharaman K."/>
            <person name="Brown C.T."/>
            <person name="Hug L.A."/>
            <person name="Sharon I."/>
            <person name="Castelle C.J."/>
            <person name="Probst A.J."/>
            <person name="Thomas B.C."/>
            <person name="Singh A."/>
            <person name="Wilkins M.J."/>
            <person name="Karaoz U."/>
            <person name="Brodie E.L."/>
            <person name="Williams K.H."/>
            <person name="Hubbard S.S."/>
            <person name="Banfield J.F."/>
        </authorList>
    </citation>
    <scope>NUCLEOTIDE SEQUENCE [LARGE SCALE GENOMIC DNA]</scope>
</reference>
<proteinExistence type="inferred from homology"/>
<evidence type="ECO:0000256" key="3">
    <source>
        <dbReference type="ARBA" id="ARBA00022679"/>
    </source>
</evidence>
<evidence type="ECO:0000259" key="4">
    <source>
        <dbReference type="Pfam" id="PF00535"/>
    </source>
</evidence>
<dbReference type="InterPro" id="IPR001173">
    <property type="entry name" value="Glyco_trans_2-like"/>
</dbReference>
<dbReference type="PANTHER" id="PTHR43179">
    <property type="entry name" value="RHAMNOSYLTRANSFERASE WBBL"/>
    <property type="match status" value="1"/>
</dbReference>
<dbReference type="Gene3D" id="3.90.550.10">
    <property type="entry name" value="Spore Coat Polysaccharide Biosynthesis Protein SpsA, Chain A"/>
    <property type="match status" value="1"/>
</dbReference>
<dbReference type="InterPro" id="IPR029044">
    <property type="entry name" value="Nucleotide-diphossugar_trans"/>
</dbReference>
<dbReference type="AlphaFoldDB" id="A0A1F7L0X3"/>
<comment type="caution">
    <text evidence="5">The sequence shown here is derived from an EMBL/GenBank/DDBJ whole genome shotgun (WGS) entry which is preliminary data.</text>
</comment>
<dbReference type="CDD" id="cd04186">
    <property type="entry name" value="GT_2_like_c"/>
    <property type="match status" value="1"/>
</dbReference>